<keyword evidence="3" id="KW-1185">Reference proteome</keyword>
<reference evidence="2 3" key="1">
    <citation type="submission" date="2023-03" db="EMBL/GenBank/DDBJ databases">
        <authorList>
            <person name="Kaur S."/>
            <person name="Espinosa-Saiz D."/>
            <person name="Velazquez E."/>
            <person name="Menendez E."/>
            <person name="diCenzo G.C."/>
        </authorList>
    </citation>
    <scope>NUCLEOTIDE SEQUENCE [LARGE SCALE GENOMIC DNA]</scope>
    <source>
        <strain evidence="2 3">LMG 27395</strain>
        <plasmid evidence="2 3">unnamed</plasmid>
    </source>
</reference>
<dbReference type="EMBL" id="CP120372">
    <property type="protein sequence ID" value="WEX85438.1"/>
    <property type="molecule type" value="Genomic_DNA"/>
</dbReference>
<gene>
    <name evidence="2" type="ORF">PYH38_006407</name>
</gene>
<dbReference type="Proteomes" id="UP001235547">
    <property type="component" value="Plasmid unnamed"/>
</dbReference>
<accession>A0ABY8D8R5</accession>
<geneLocation type="plasmid" evidence="2 3">
    <name>unnamed</name>
</geneLocation>
<dbReference type="RefSeq" id="WP_280736349.1">
    <property type="nucleotide sequence ID" value="NZ_CP120369.1"/>
</dbReference>
<evidence type="ECO:0000313" key="3">
    <source>
        <dbReference type="Proteomes" id="UP001235547"/>
    </source>
</evidence>
<feature type="domain" description="DUF4158" evidence="1">
    <location>
        <begin position="6"/>
        <end position="68"/>
    </location>
</feature>
<name>A0ABY8D8R5_9HYPH</name>
<dbReference type="Pfam" id="PF13700">
    <property type="entry name" value="DUF4158"/>
    <property type="match status" value="1"/>
</dbReference>
<evidence type="ECO:0000259" key="1">
    <source>
        <dbReference type="Pfam" id="PF13700"/>
    </source>
</evidence>
<organism evidence="2 3">
    <name type="scientific">Sinorhizobium numidicum</name>
    <dbReference type="NCBI Taxonomy" id="680248"/>
    <lineage>
        <taxon>Bacteria</taxon>
        <taxon>Pseudomonadati</taxon>
        <taxon>Pseudomonadota</taxon>
        <taxon>Alphaproteobacteria</taxon>
        <taxon>Hyphomicrobiales</taxon>
        <taxon>Rhizobiaceae</taxon>
        <taxon>Sinorhizobium/Ensifer group</taxon>
        <taxon>Sinorhizobium</taxon>
    </lineage>
</organism>
<proteinExistence type="predicted"/>
<dbReference type="InterPro" id="IPR025296">
    <property type="entry name" value="DUF4158"/>
</dbReference>
<sequence>MRKHELLSEAEREQLLGFPADCDDLARLYTFEPGDLDLTRRRREGPNRLGVALQLALFRRPGMPLAQILQSYGGPKAIA</sequence>
<evidence type="ECO:0000313" key="2">
    <source>
        <dbReference type="EMBL" id="WEX85438.1"/>
    </source>
</evidence>
<protein>
    <submittedName>
        <fullName evidence="2">DUF4158 domain-containing protein</fullName>
    </submittedName>
</protein>
<keyword evidence="2" id="KW-0614">Plasmid</keyword>